<comment type="caution">
    <text evidence="1">The sequence shown here is derived from an EMBL/GenBank/DDBJ whole genome shotgun (WGS) entry which is preliminary data.</text>
</comment>
<proteinExistence type="predicted"/>
<dbReference type="OrthoDB" id="10608513at2759"/>
<evidence type="ECO:0000313" key="1">
    <source>
        <dbReference type="EMBL" id="EXX79016.1"/>
    </source>
</evidence>
<evidence type="ECO:0000313" key="2">
    <source>
        <dbReference type="Proteomes" id="UP000022910"/>
    </source>
</evidence>
<sequence>MMELNVLNRPSTVNLMISVEKEKIIRIMFGASVRSGELTSITTLTNLDIATERVKAIPALEQCSQNPQRRSSFCTNNWGHCSESIPLGAMHGTRKRPATLYCRTIYLKFGAMSVIPPCAKCSQVMSSMMDMGIVTIYQLQSIQL</sequence>
<dbReference type="AlphaFoldDB" id="A0A015M1X6"/>
<organism evidence="1 2">
    <name type="scientific">Rhizophagus irregularis (strain DAOM 197198w)</name>
    <name type="common">Glomus intraradices</name>
    <dbReference type="NCBI Taxonomy" id="1432141"/>
    <lineage>
        <taxon>Eukaryota</taxon>
        <taxon>Fungi</taxon>
        <taxon>Fungi incertae sedis</taxon>
        <taxon>Mucoromycota</taxon>
        <taxon>Glomeromycotina</taxon>
        <taxon>Glomeromycetes</taxon>
        <taxon>Glomerales</taxon>
        <taxon>Glomeraceae</taxon>
        <taxon>Rhizophagus</taxon>
    </lineage>
</organism>
<protein>
    <submittedName>
        <fullName evidence="1">Uncharacterized protein</fullName>
    </submittedName>
</protein>
<accession>A0A015M1X6</accession>
<dbReference type="EMBL" id="JEMT01006261">
    <property type="protein sequence ID" value="EXX79016.1"/>
    <property type="molecule type" value="Genomic_DNA"/>
</dbReference>
<name>A0A015M1X6_RHIIW</name>
<dbReference type="HOGENOM" id="CLU_1797501_0_0_1"/>
<reference evidence="1 2" key="1">
    <citation type="submission" date="2014-02" db="EMBL/GenBank/DDBJ databases">
        <title>Single nucleus genome sequencing reveals high similarity among nuclei of an endomycorrhizal fungus.</title>
        <authorList>
            <person name="Lin K."/>
            <person name="Geurts R."/>
            <person name="Zhang Z."/>
            <person name="Limpens E."/>
            <person name="Saunders D.G."/>
            <person name="Mu D."/>
            <person name="Pang E."/>
            <person name="Cao H."/>
            <person name="Cha H."/>
            <person name="Lin T."/>
            <person name="Zhou Q."/>
            <person name="Shang Y."/>
            <person name="Li Y."/>
            <person name="Ivanov S."/>
            <person name="Sharma T."/>
            <person name="Velzen R.V."/>
            <person name="Ruijter N.D."/>
            <person name="Aanen D.K."/>
            <person name="Win J."/>
            <person name="Kamoun S."/>
            <person name="Bisseling T."/>
            <person name="Huang S."/>
        </authorList>
    </citation>
    <scope>NUCLEOTIDE SEQUENCE [LARGE SCALE GENOMIC DNA]</scope>
    <source>
        <strain evidence="2">DAOM197198w</strain>
    </source>
</reference>
<gene>
    <name evidence="1" type="ORF">RirG_009670</name>
</gene>
<dbReference type="Proteomes" id="UP000022910">
    <property type="component" value="Unassembled WGS sequence"/>
</dbReference>
<keyword evidence="2" id="KW-1185">Reference proteome</keyword>